<dbReference type="PIRSF" id="PIRSF028758">
    <property type="entry name" value="Cyclin, C/H/G types"/>
    <property type="match status" value="1"/>
</dbReference>
<sequence length="240" mass="27936">MDSRRVEYLKNHFAITLFIKETGQCLKLPDITIASACVLYHRFISAIDDPNDFDLNIVGSTALYLAGKVEETPCKLRDLINMSYSILNKDKPPIEIAKKYWALRDTIVKCELLFLRLLGFQVTVDNPHKYMLHYLKSLEDWCDDETWQLSQLPQTSWSILNDTFHTTLCLEETVPRIAVAVLYFAVSSTGLKIPCETAQRQWWQVFCPDRTEEDLHKIVNRIMDLYDFETEKVLHVPSQE</sequence>
<dbReference type="InterPro" id="IPR006671">
    <property type="entry name" value="Cyclin_N"/>
</dbReference>
<evidence type="ECO:0000256" key="1">
    <source>
        <dbReference type="ARBA" id="ARBA00010390"/>
    </source>
</evidence>
<organism evidence="7 8">
    <name type="scientific">Paramuricea clavata</name>
    <name type="common">Red gorgonian</name>
    <name type="synonym">Violescent sea-whip</name>
    <dbReference type="NCBI Taxonomy" id="317549"/>
    <lineage>
        <taxon>Eukaryota</taxon>
        <taxon>Metazoa</taxon>
        <taxon>Cnidaria</taxon>
        <taxon>Anthozoa</taxon>
        <taxon>Octocorallia</taxon>
        <taxon>Malacalcyonacea</taxon>
        <taxon>Plexauridae</taxon>
        <taxon>Paramuricea</taxon>
    </lineage>
</organism>
<comment type="caution">
    <text evidence="7">The sequence shown here is derived from an EMBL/GenBank/DDBJ whole genome shotgun (WGS) entry which is preliminary data.</text>
</comment>
<dbReference type="Gene3D" id="1.10.472.10">
    <property type="entry name" value="Cyclin-like"/>
    <property type="match status" value="2"/>
</dbReference>
<evidence type="ECO:0000313" key="8">
    <source>
        <dbReference type="Proteomes" id="UP001152795"/>
    </source>
</evidence>
<evidence type="ECO:0000256" key="4">
    <source>
        <dbReference type="ARBA" id="ARBA00032419"/>
    </source>
</evidence>
<reference evidence="7" key="1">
    <citation type="submission" date="2020-04" db="EMBL/GenBank/DDBJ databases">
        <authorList>
            <person name="Alioto T."/>
            <person name="Alioto T."/>
            <person name="Gomez Garrido J."/>
        </authorList>
    </citation>
    <scope>NUCLEOTIDE SEQUENCE</scope>
    <source>
        <strain evidence="7">A484AB</strain>
    </source>
</reference>
<dbReference type="AlphaFoldDB" id="A0A7D9IZW8"/>
<accession>A0A7D9IZW8</accession>
<dbReference type="SMART" id="SM00385">
    <property type="entry name" value="CYCLIN"/>
    <property type="match status" value="1"/>
</dbReference>
<dbReference type="SUPFAM" id="SSF47954">
    <property type="entry name" value="Cyclin-like"/>
    <property type="match status" value="2"/>
</dbReference>
<keyword evidence="8" id="KW-1185">Reference proteome</keyword>
<dbReference type="CDD" id="cd20535">
    <property type="entry name" value="CYCLIN_CCNM_CCNQ_rpt2"/>
    <property type="match status" value="1"/>
</dbReference>
<dbReference type="InterPro" id="IPR048055">
    <property type="entry name" value="Cyclin-Q_first_cyclin_box"/>
</dbReference>
<dbReference type="GO" id="GO:0016538">
    <property type="term" value="F:cyclin-dependent protein serine/threonine kinase regulator activity"/>
    <property type="evidence" value="ECO:0007669"/>
    <property type="project" value="InterPro"/>
</dbReference>
<dbReference type="InterPro" id="IPR036915">
    <property type="entry name" value="Cyclin-like_sf"/>
</dbReference>
<dbReference type="InterPro" id="IPR048053">
    <property type="entry name" value="Cyclin-Q_second_cyclin_box"/>
</dbReference>
<proteinExistence type="inferred from homology"/>
<evidence type="ECO:0000313" key="7">
    <source>
        <dbReference type="EMBL" id="CAB4017260.1"/>
    </source>
</evidence>
<dbReference type="PANTHER" id="PTHR10026">
    <property type="entry name" value="CYCLIN"/>
    <property type="match status" value="1"/>
</dbReference>
<dbReference type="GO" id="GO:0006357">
    <property type="term" value="P:regulation of transcription by RNA polymerase II"/>
    <property type="evidence" value="ECO:0007669"/>
    <property type="project" value="InterPro"/>
</dbReference>
<dbReference type="EMBL" id="CACRXK020009469">
    <property type="protein sequence ID" value="CAB4017260.1"/>
    <property type="molecule type" value="Genomic_DNA"/>
</dbReference>
<dbReference type="InterPro" id="IPR043198">
    <property type="entry name" value="Cyclin/Ssn8"/>
</dbReference>
<evidence type="ECO:0000256" key="5">
    <source>
        <dbReference type="RuleBase" id="RU000383"/>
    </source>
</evidence>
<gene>
    <name evidence="7" type="ORF">PACLA_8A049171</name>
</gene>
<feature type="domain" description="Cyclin-like" evidence="6">
    <location>
        <begin position="17"/>
        <end position="116"/>
    </location>
</feature>
<keyword evidence="3 5" id="KW-0195">Cyclin</keyword>
<protein>
    <recommendedName>
        <fullName evidence="2">Cyclin-Q</fullName>
    </recommendedName>
    <alternativeName>
        <fullName evidence="4">Cyclin-related protein FAM58A</fullName>
    </alternativeName>
</protein>
<dbReference type="Pfam" id="PF00134">
    <property type="entry name" value="Cyclin_N"/>
    <property type="match status" value="1"/>
</dbReference>
<dbReference type="InterPro" id="IPR013763">
    <property type="entry name" value="Cyclin-like_dom"/>
</dbReference>
<dbReference type="CDD" id="cd20534">
    <property type="entry name" value="CYCLIN_CCNM_CCNQ_rpt1"/>
    <property type="match status" value="1"/>
</dbReference>
<dbReference type="Proteomes" id="UP001152795">
    <property type="component" value="Unassembled WGS sequence"/>
</dbReference>
<name>A0A7D9IZW8_PARCT</name>
<evidence type="ECO:0000256" key="3">
    <source>
        <dbReference type="ARBA" id="ARBA00023127"/>
    </source>
</evidence>
<evidence type="ECO:0000256" key="2">
    <source>
        <dbReference type="ARBA" id="ARBA00019501"/>
    </source>
</evidence>
<comment type="similarity">
    <text evidence="1">Belongs to the cyclin family. Cyclin-like FAM58 subfamily.</text>
</comment>
<dbReference type="OrthoDB" id="79090at2759"/>
<evidence type="ECO:0000259" key="6">
    <source>
        <dbReference type="SMART" id="SM00385"/>
    </source>
</evidence>